<protein>
    <submittedName>
        <fullName evidence="2">Alpha-N-acetylglucosamine transferase</fullName>
    </submittedName>
</protein>
<dbReference type="Proteomes" id="UP000005092">
    <property type="component" value="Unassembled WGS sequence"/>
</dbReference>
<dbReference type="HOGENOM" id="CLU_1018928_0_0_5"/>
<keyword evidence="2" id="KW-0808">Transferase</keyword>
<dbReference type="EMBL" id="JH719381">
    <property type="protein sequence ID" value="EJB05654.1"/>
    <property type="molecule type" value="Genomic_DNA"/>
</dbReference>
<dbReference type="AlphaFoldDB" id="I9NCK1"/>
<feature type="region of interest" description="Disordered" evidence="1">
    <location>
        <begin position="1"/>
        <end position="20"/>
    </location>
</feature>
<evidence type="ECO:0000313" key="2">
    <source>
        <dbReference type="EMBL" id="EJB05654.1"/>
    </source>
</evidence>
<dbReference type="InterPro" id="IPR002495">
    <property type="entry name" value="Glyco_trans_8"/>
</dbReference>
<evidence type="ECO:0000313" key="3">
    <source>
        <dbReference type="Proteomes" id="UP000005092"/>
    </source>
</evidence>
<gene>
    <name evidence="2" type="ORF">Rleg9DRAFT_4542</name>
</gene>
<sequence length="295" mass="33843">MQQRLAVSPPPEQDISRQSNPMNRSSVFAYVTLLTNADYAMGATALVHSLRRTGTSADIVILHTGGVDAATLAPLEALGCRLIEVEHLPLSAAFNERHARGQLHSAAPFTKGRKPDFHSPLDNFCKLRLWQLVEYERCVFIDADALVLKNVDRLFLYPEFSAAPNVYESLADFRRMNSGVFVATPSQDTFRHMLERLDRPEIFWRRTDQTFLETFFPDWHGLPVYFNMLQYVWFTMPELWDWKSVSILHYQYEKPWEKDHPKAARLQPLIDLWHRFHDGGDVSEIAGLANPEGAA</sequence>
<evidence type="ECO:0000256" key="1">
    <source>
        <dbReference type="SAM" id="MobiDB-lite"/>
    </source>
</evidence>
<dbReference type="InterPro" id="IPR050587">
    <property type="entry name" value="GNT1/Glycosyltrans_8"/>
</dbReference>
<dbReference type="SUPFAM" id="SSF53448">
    <property type="entry name" value="Nucleotide-diphospho-sugar transferases"/>
    <property type="match status" value="1"/>
</dbReference>
<dbReference type="Gene3D" id="3.90.550.10">
    <property type="entry name" value="Spore Coat Polysaccharide Biosynthesis Protein SpsA, Chain A"/>
    <property type="match status" value="1"/>
</dbReference>
<reference evidence="2 3" key="1">
    <citation type="submission" date="2012-02" db="EMBL/GenBank/DDBJ databases">
        <title>Improved High-Quality Draft Sequence of Rhizobium leguminosarum bv. trifolii WSM597.</title>
        <authorList>
            <consortium name="US DOE Joint Genome Institute"/>
            <person name="Lucas S."/>
            <person name="Han J."/>
            <person name="Lapidus A."/>
            <person name="Cheng J.-F."/>
            <person name="Goodwin L."/>
            <person name="Pitluck S."/>
            <person name="Peters L."/>
            <person name="Ovchinnikova G."/>
            <person name="Held B."/>
            <person name="Detter J.C."/>
            <person name="Han C."/>
            <person name="Tapia R."/>
            <person name="Land M."/>
            <person name="Hauser L."/>
            <person name="Kyrpides N."/>
            <person name="Ivanova N."/>
            <person name="Pagani I."/>
            <person name="Brau L."/>
            <person name="Yates R."/>
            <person name="O'Hara G."/>
            <person name="Rui T."/>
            <person name="Howieson J."/>
            <person name="Reeve W."/>
            <person name="Woyke T."/>
        </authorList>
    </citation>
    <scope>NUCLEOTIDE SEQUENCE [LARGE SCALE GENOMIC DNA]</scope>
    <source>
        <strain evidence="2 3">WSM597</strain>
    </source>
</reference>
<name>I9NCK1_RHILT</name>
<dbReference type="PANTHER" id="PTHR11183">
    <property type="entry name" value="GLYCOGENIN SUBFAMILY MEMBER"/>
    <property type="match status" value="1"/>
</dbReference>
<proteinExistence type="predicted"/>
<dbReference type="Pfam" id="PF01501">
    <property type="entry name" value="Glyco_transf_8"/>
    <property type="match status" value="1"/>
</dbReference>
<dbReference type="InterPro" id="IPR029044">
    <property type="entry name" value="Nucleotide-diphossugar_trans"/>
</dbReference>
<organism evidence="2 3">
    <name type="scientific">Rhizobium leguminosarum bv. trifolii WSM597</name>
    <dbReference type="NCBI Taxonomy" id="754764"/>
    <lineage>
        <taxon>Bacteria</taxon>
        <taxon>Pseudomonadati</taxon>
        <taxon>Pseudomonadota</taxon>
        <taxon>Alphaproteobacteria</taxon>
        <taxon>Hyphomicrobiales</taxon>
        <taxon>Rhizobiaceae</taxon>
        <taxon>Rhizobium/Agrobacterium group</taxon>
        <taxon>Rhizobium</taxon>
    </lineage>
</organism>
<accession>I9NCK1</accession>
<dbReference type="GO" id="GO:0016757">
    <property type="term" value="F:glycosyltransferase activity"/>
    <property type="evidence" value="ECO:0007669"/>
    <property type="project" value="InterPro"/>
</dbReference>
<dbReference type="CDD" id="cd02537">
    <property type="entry name" value="GT8_Glycogenin"/>
    <property type="match status" value="1"/>
</dbReference>